<evidence type="ECO:0000259" key="5">
    <source>
        <dbReference type="Pfam" id="PF00080"/>
    </source>
</evidence>
<comment type="caution">
    <text evidence="6">The sequence shown here is derived from an EMBL/GenBank/DDBJ whole genome shotgun (WGS) entry which is preliminary data.</text>
</comment>
<dbReference type="InterPro" id="IPR001424">
    <property type="entry name" value="SOD_Cu_Zn_dom"/>
</dbReference>
<dbReference type="InterPro" id="IPR024134">
    <property type="entry name" value="SOD_Cu/Zn_/chaperone"/>
</dbReference>
<dbReference type="NCBIfam" id="NF007628">
    <property type="entry name" value="PRK10290.1"/>
    <property type="match status" value="1"/>
</dbReference>
<proteinExistence type="inferred from homology"/>
<dbReference type="Gene3D" id="2.60.40.200">
    <property type="entry name" value="Superoxide dismutase, copper/zinc binding domain"/>
    <property type="match status" value="1"/>
</dbReference>
<sequence>MRKWLFVALAGCTSLSLQAAPLSIEINQVSASGVGSSLGRVTIEQTAYGLLFTPTLKGLEPGLHGFHVHTNPSCAPAEKDGKPSAAEGAGGHWDPEKTGKHGHPWDDNAHKGDLPALHVATDGSAQQPVLAPRLKSLDEIRGHAIMLHAGGDNHADHPMPLGGGGARIACGVIE</sequence>
<comment type="function">
    <text evidence="2">Destroys radicals which are normally produced within the cells and which are toxic to biological systems.</text>
</comment>
<dbReference type="EMBL" id="QASN01000020">
    <property type="protein sequence ID" value="PTU73293.1"/>
    <property type="molecule type" value="Genomic_DNA"/>
</dbReference>
<dbReference type="OrthoDB" id="5431326at2"/>
<comment type="cofactor">
    <cofactor evidence="2">
        <name>Cu cation</name>
        <dbReference type="ChEBI" id="CHEBI:23378"/>
    </cofactor>
    <text evidence="2">Binds 1 copper ion per subunit.</text>
</comment>
<dbReference type="PROSITE" id="PS00332">
    <property type="entry name" value="SOD_CU_ZN_2"/>
    <property type="match status" value="1"/>
</dbReference>
<reference evidence="6 7" key="1">
    <citation type="submission" date="2018-04" db="EMBL/GenBank/DDBJ databases">
        <title>Pseudomonas sp. nov., isolated from mangrove soil.</title>
        <authorList>
            <person name="Chen C."/>
        </authorList>
    </citation>
    <scope>NUCLEOTIDE SEQUENCE [LARGE SCALE GENOMIC DNA]</scope>
    <source>
        <strain evidence="6 7">TC-11</strain>
    </source>
</reference>
<evidence type="ECO:0000313" key="7">
    <source>
        <dbReference type="Proteomes" id="UP000244064"/>
    </source>
</evidence>
<feature type="domain" description="Superoxide dismutase copper/zinc binding" evidence="5">
    <location>
        <begin position="39"/>
        <end position="173"/>
    </location>
</feature>
<keyword evidence="2" id="KW-0560">Oxidoreductase</keyword>
<dbReference type="InterPro" id="IPR036423">
    <property type="entry name" value="SOD-like_Cu/Zn_dom_sf"/>
</dbReference>
<evidence type="ECO:0000313" key="6">
    <source>
        <dbReference type="EMBL" id="PTU73293.1"/>
    </source>
</evidence>
<feature type="chain" id="PRO_5015700076" description="Superoxide dismutase [Cu-Zn]" evidence="4">
    <location>
        <begin position="20"/>
        <end position="174"/>
    </location>
</feature>
<dbReference type="PANTHER" id="PTHR10003">
    <property type="entry name" value="SUPEROXIDE DISMUTASE CU-ZN -RELATED"/>
    <property type="match status" value="1"/>
</dbReference>
<keyword evidence="4" id="KW-0732">Signal</keyword>
<dbReference type="EC" id="1.15.1.1" evidence="2"/>
<feature type="signal peptide" evidence="4">
    <location>
        <begin position="1"/>
        <end position="19"/>
    </location>
</feature>
<evidence type="ECO:0000256" key="4">
    <source>
        <dbReference type="SAM" id="SignalP"/>
    </source>
</evidence>
<keyword evidence="2" id="KW-0186">Copper</keyword>
<keyword evidence="2" id="KW-0479">Metal-binding</keyword>
<evidence type="ECO:0000256" key="2">
    <source>
        <dbReference type="RuleBase" id="RU000393"/>
    </source>
</evidence>
<evidence type="ECO:0000256" key="3">
    <source>
        <dbReference type="SAM" id="MobiDB-lite"/>
    </source>
</evidence>
<feature type="compositionally biased region" description="Basic and acidic residues" evidence="3">
    <location>
        <begin position="93"/>
        <end position="113"/>
    </location>
</feature>
<dbReference type="GO" id="GO:0004784">
    <property type="term" value="F:superoxide dismutase activity"/>
    <property type="evidence" value="ECO:0007669"/>
    <property type="project" value="UniProtKB-EC"/>
</dbReference>
<dbReference type="InterPro" id="IPR018152">
    <property type="entry name" value="SOD_Cu/Zn_BS"/>
</dbReference>
<dbReference type="SUPFAM" id="SSF49329">
    <property type="entry name" value="Cu,Zn superoxide dismutase-like"/>
    <property type="match status" value="1"/>
</dbReference>
<name>A0A2T5P6E9_9PSED</name>
<dbReference type="GO" id="GO:0005507">
    <property type="term" value="F:copper ion binding"/>
    <property type="evidence" value="ECO:0007669"/>
    <property type="project" value="InterPro"/>
</dbReference>
<accession>A0A2T5P6E9</accession>
<dbReference type="Pfam" id="PF00080">
    <property type="entry name" value="Sod_Cu"/>
    <property type="match status" value="1"/>
</dbReference>
<comment type="catalytic activity">
    <reaction evidence="2">
        <text>2 superoxide + 2 H(+) = H2O2 + O2</text>
        <dbReference type="Rhea" id="RHEA:20696"/>
        <dbReference type="ChEBI" id="CHEBI:15378"/>
        <dbReference type="ChEBI" id="CHEBI:15379"/>
        <dbReference type="ChEBI" id="CHEBI:16240"/>
        <dbReference type="ChEBI" id="CHEBI:18421"/>
        <dbReference type="EC" id="1.15.1.1"/>
    </reaction>
</comment>
<feature type="region of interest" description="Disordered" evidence="3">
    <location>
        <begin position="74"/>
        <end position="115"/>
    </location>
</feature>
<keyword evidence="7" id="KW-1185">Reference proteome</keyword>
<dbReference type="RefSeq" id="WP_108107738.1">
    <property type="nucleotide sequence ID" value="NZ_QASN01000020.1"/>
</dbReference>
<keyword evidence="2" id="KW-0862">Zinc</keyword>
<comment type="similarity">
    <text evidence="1 2">Belongs to the Cu-Zn superoxide dismutase family.</text>
</comment>
<dbReference type="Proteomes" id="UP000244064">
    <property type="component" value="Unassembled WGS sequence"/>
</dbReference>
<dbReference type="PROSITE" id="PS00087">
    <property type="entry name" value="SOD_CU_ZN_1"/>
    <property type="match status" value="1"/>
</dbReference>
<organism evidence="6 7">
    <name type="scientific">Pseudomonas mangrovi</name>
    <dbReference type="NCBI Taxonomy" id="2161748"/>
    <lineage>
        <taxon>Bacteria</taxon>
        <taxon>Pseudomonadati</taxon>
        <taxon>Pseudomonadota</taxon>
        <taxon>Gammaproteobacteria</taxon>
        <taxon>Pseudomonadales</taxon>
        <taxon>Pseudomonadaceae</taxon>
        <taxon>Pseudomonas</taxon>
    </lineage>
</organism>
<comment type="cofactor">
    <cofactor evidence="2">
        <name>Zn(2+)</name>
        <dbReference type="ChEBI" id="CHEBI:29105"/>
    </cofactor>
    <text evidence="2">Binds 1 zinc ion per subunit.</text>
</comment>
<protein>
    <recommendedName>
        <fullName evidence="2">Superoxide dismutase [Cu-Zn]</fullName>
        <ecNumber evidence="2">1.15.1.1</ecNumber>
    </recommendedName>
</protein>
<dbReference type="AlphaFoldDB" id="A0A2T5P6E9"/>
<evidence type="ECO:0000256" key="1">
    <source>
        <dbReference type="ARBA" id="ARBA00010457"/>
    </source>
</evidence>
<gene>
    <name evidence="6" type="ORF">DBO85_13190</name>
</gene>
<dbReference type="CDD" id="cd00305">
    <property type="entry name" value="Cu-Zn_Superoxide_Dismutase"/>
    <property type="match status" value="1"/>
</dbReference>